<feature type="domain" description="WxL" evidence="3">
    <location>
        <begin position="237"/>
        <end position="384"/>
    </location>
</feature>
<proteinExistence type="predicted"/>
<feature type="compositionally biased region" description="Polar residues" evidence="1">
    <location>
        <begin position="216"/>
        <end position="237"/>
    </location>
</feature>
<evidence type="ECO:0000259" key="2">
    <source>
        <dbReference type="Pfam" id="PF06030"/>
    </source>
</evidence>
<name>A0AAX0V8Q9_LATSK</name>
<dbReference type="Pfam" id="PF06030">
    <property type="entry name" value="WxLIP_PGBD"/>
    <property type="match status" value="1"/>
</dbReference>
<evidence type="ECO:0000313" key="4">
    <source>
        <dbReference type="EMBL" id="PKX76586.1"/>
    </source>
</evidence>
<protein>
    <submittedName>
        <fullName evidence="4">DUF916 domain-containing protein</fullName>
    </submittedName>
</protein>
<accession>A0AAX0V8Q9</accession>
<evidence type="ECO:0000259" key="3">
    <source>
        <dbReference type="Pfam" id="PF13731"/>
    </source>
</evidence>
<feature type="domain" description="WxL Interacting Protein peptidoglycan binding" evidence="2">
    <location>
        <begin position="46"/>
        <end position="110"/>
    </location>
</feature>
<gene>
    <name evidence="4" type="ORF">CUR37_08990</name>
</gene>
<reference evidence="4 5" key="1">
    <citation type="submission" date="2016-09" db="EMBL/GenBank/DDBJ databases">
        <authorList>
            <person name="Inglin R.C."/>
        </authorList>
    </citation>
    <scope>NUCLEOTIDE SEQUENCE [LARGE SCALE GENOMIC DNA]</scope>
    <source>
        <strain evidence="4 5">RI-517</strain>
    </source>
</reference>
<dbReference type="EMBL" id="MKGH01000045">
    <property type="protein sequence ID" value="PKX76586.1"/>
    <property type="molecule type" value="Genomic_DNA"/>
</dbReference>
<evidence type="ECO:0000256" key="1">
    <source>
        <dbReference type="SAM" id="MobiDB-lite"/>
    </source>
</evidence>
<comment type="caution">
    <text evidence="4">The sequence shown here is derived from an EMBL/GenBank/DDBJ whole genome shotgun (WGS) entry which is preliminary data.</text>
</comment>
<dbReference type="Pfam" id="PF13731">
    <property type="entry name" value="WxL"/>
    <property type="match status" value="1"/>
</dbReference>
<dbReference type="AlphaFoldDB" id="A0AAX0V8Q9"/>
<organism evidence="4 5">
    <name type="scientific">Latilactobacillus sakei</name>
    <name type="common">Lactobacillus sakei</name>
    <dbReference type="NCBI Taxonomy" id="1599"/>
    <lineage>
        <taxon>Bacteria</taxon>
        <taxon>Bacillati</taxon>
        <taxon>Bacillota</taxon>
        <taxon>Bacilli</taxon>
        <taxon>Lactobacillales</taxon>
        <taxon>Lactobacillaceae</taxon>
        <taxon>Latilactobacillus</taxon>
    </lineage>
</organism>
<feature type="region of interest" description="Disordered" evidence="1">
    <location>
        <begin position="210"/>
        <end position="237"/>
    </location>
</feature>
<sequence>MMRKYRRYVLIMTMLVGMVLTLGIGTAQAAKKKSTIKLPAANKATFMLMPELPKDNIGGKQLGYFNLHIKPNQVKTIRIKVYNPTEHTINIYGQVKDATTNDNGGTKLPQTDKTVAGISFGDNSDNGNTGYLRLQMVPHTLDFGNHKILDDSKLDFTADGKNTSLSTNNLKASYEGGKTNETAVLNTNDPELKKGHVDGTAWATVVDKQVTRKDSQSNSANPNNTTDPTSDFWEGTTSKAGSWKLSVKSVDALTAMDNADPSKPTTETITGAKLSFDNTQYGQTQQVAELTKDTQDATYTSDVAALATQPTVAPVATANINKSFSTPLAVGGTDITVAEAKDGEGQGANVFGWTPENIKLTMPAGAEVTNAIYKANLTWTLSSTVA</sequence>
<evidence type="ECO:0000313" key="5">
    <source>
        <dbReference type="Proteomes" id="UP000234349"/>
    </source>
</evidence>
<dbReference type="Proteomes" id="UP000234349">
    <property type="component" value="Unassembled WGS sequence"/>
</dbReference>
<dbReference type="InterPro" id="IPR027994">
    <property type="entry name" value="WxL_dom"/>
</dbReference>
<dbReference type="InterPro" id="IPR010317">
    <property type="entry name" value="WxLIP_PGBD"/>
</dbReference>